<reference evidence="1" key="2">
    <citation type="journal article" date="2010" name="Nature">
        <title>Comparative genomics reveals mobile pathogenicity chromosomes in Fusarium.</title>
        <authorList>
            <person name="Ma L.J."/>
            <person name="van der Does H.C."/>
            <person name="Borkovich K.A."/>
            <person name="Coleman J.J."/>
            <person name="Daboussi M.J."/>
            <person name="Di Pietro A."/>
            <person name="Dufresne M."/>
            <person name="Freitag M."/>
            <person name="Grabherr M."/>
            <person name="Henrissat B."/>
            <person name="Houterman P.M."/>
            <person name="Kang S."/>
            <person name="Shim W.B."/>
            <person name="Woloshuk C."/>
            <person name="Xie X."/>
            <person name="Xu J.R."/>
            <person name="Antoniw J."/>
            <person name="Baker S.E."/>
            <person name="Bluhm B.H."/>
            <person name="Breakspear A."/>
            <person name="Brown D.W."/>
            <person name="Butchko R.A."/>
            <person name="Chapman S."/>
            <person name="Coulson R."/>
            <person name="Coutinho P.M."/>
            <person name="Danchin E.G."/>
            <person name="Diener A."/>
            <person name="Gale L.R."/>
            <person name="Gardiner D.M."/>
            <person name="Goff S."/>
            <person name="Hammond-Kosack K.E."/>
            <person name="Hilburn K."/>
            <person name="Hua-Van A."/>
            <person name="Jonkers W."/>
            <person name="Kazan K."/>
            <person name="Kodira C.D."/>
            <person name="Koehrsen M."/>
            <person name="Kumar L."/>
            <person name="Lee Y.H."/>
            <person name="Li L."/>
            <person name="Manners J.M."/>
            <person name="Miranda-Saavedra D."/>
            <person name="Mukherjee M."/>
            <person name="Park G."/>
            <person name="Park J."/>
            <person name="Park S.Y."/>
            <person name="Proctor R.H."/>
            <person name="Regev A."/>
            <person name="Ruiz-Roldan M.C."/>
            <person name="Sain D."/>
            <person name="Sakthikumar S."/>
            <person name="Sykes S."/>
            <person name="Schwartz D.C."/>
            <person name="Turgeon B.G."/>
            <person name="Wapinski I."/>
            <person name="Yoder O."/>
            <person name="Young S."/>
            <person name="Zeng Q."/>
            <person name="Zhou S."/>
            <person name="Galagan J."/>
            <person name="Cuomo C.A."/>
            <person name="Kistler H.C."/>
            <person name="Rep M."/>
        </authorList>
    </citation>
    <scope>NUCLEOTIDE SEQUENCE [LARGE SCALE GENOMIC DNA]</scope>
    <source>
        <strain evidence="1">4287</strain>
    </source>
</reference>
<accession>A0A0J9WPT8</accession>
<gene>
    <name evidence="1" type="ORF">FOXG_20238</name>
</gene>
<dbReference type="VEuPathDB" id="FungiDB:FOXG_20238"/>
<dbReference type="RefSeq" id="XP_018247652.1">
    <property type="nucleotide sequence ID" value="XM_018400500.1"/>
</dbReference>
<sequence length="56" mass="6428">MESLFPQFLVHVTCAEVRKQVRSQRVSYISFMNKLANVGPPQDGQRVRLEVAKKPL</sequence>
<protein>
    <submittedName>
        <fullName evidence="1">Uncharacterized protein</fullName>
    </submittedName>
</protein>
<organism evidence="1 2">
    <name type="scientific">Fusarium oxysporum f. sp. lycopersici (strain 4287 / CBS 123668 / FGSC 9935 / NRRL 34936)</name>
    <name type="common">Fusarium vascular wilt of tomato</name>
    <dbReference type="NCBI Taxonomy" id="426428"/>
    <lineage>
        <taxon>Eukaryota</taxon>
        <taxon>Fungi</taxon>
        <taxon>Dikarya</taxon>
        <taxon>Ascomycota</taxon>
        <taxon>Pezizomycotina</taxon>
        <taxon>Sordariomycetes</taxon>
        <taxon>Hypocreomycetidae</taxon>
        <taxon>Hypocreales</taxon>
        <taxon>Nectriaceae</taxon>
        <taxon>Fusarium</taxon>
        <taxon>Fusarium oxysporum species complex</taxon>
    </lineage>
</organism>
<proteinExistence type="predicted"/>
<dbReference type="AlphaFoldDB" id="A0A0J9WPT8"/>
<dbReference type="KEGG" id="fox:FOXG_20238"/>
<evidence type="ECO:0000313" key="2">
    <source>
        <dbReference type="Proteomes" id="UP000009097"/>
    </source>
</evidence>
<dbReference type="EMBL" id="DS231707">
    <property type="protein sequence ID" value="KNB09607.1"/>
    <property type="molecule type" value="Genomic_DNA"/>
</dbReference>
<name>A0A0J9WPT8_FUSO4</name>
<reference evidence="1" key="1">
    <citation type="submission" date="2007-04" db="EMBL/GenBank/DDBJ databases">
        <authorList>
            <consortium name="The Broad Institute Genome Sequencing Platform"/>
            <person name="Birren B."/>
            <person name="Lander E."/>
            <person name="Galagan J."/>
            <person name="Nusbaum C."/>
            <person name="Devon K."/>
            <person name="Ma L.-J."/>
            <person name="Jaffe D."/>
            <person name="Butler J."/>
            <person name="Alvarez P."/>
            <person name="Gnerre S."/>
            <person name="Grabherr M."/>
            <person name="Kleber M."/>
            <person name="Mauceli E."/>
            <person name="Brockman W."/>
            <person name="MacCallum I.A."/>
            <person name="Young S."/>
            <person name="LaButti K."/>
            <person name="DeCaprio D."/>
            <person name="Crawford M."/>
            <person name="Koehrsen M."/>
            <person name="Engels R."/>
            <person name="Montgomery P."/>
            <person name="Pearson M."/>
            <person name="Howarth C."/>
            <person name="Larson L."/>
            <person name="White J."/>
            <person name="O'Leary S."/>
            <person name="Kodira C."/>
            <person name="Zeng Q."/>
            <person name="Yandava C."/>
            <person name="Alvarado L."/>
            <person name="Kistler C."/>
            <person name="Shim W.-B."/>
            <person name="Kang S."/>
            <person name="Woloshuk C."/>
        </authorList>
    </citation>
    <scope>NUCLEOTIDE SEQUENCE</scope>
    <source>
        <strain evidence="1">4287</strain>
    </source>
</reference>
<dbReference type="Proteomes" id="UP000009097">
    <property type="component" value="Unassembled WGS sequence"/>
</dbReference>
<evidence type="ECO:0000313" key="1">
    <source>
        <dbReference type="EMBL" id="KNB09607.1"/>
    </source>
</evidence>
<dbReference type="GeneID" id="28960944"/>